<gene>
    <name evidence="1" type="ORF">KOR34_45790</name>
</gene>
<evidence type="ECO:0008006" key="3">
    <source>
        <dbReference type="Google" id="ProtNLM"/>
    </source>
</evidence>
<name>A0A5C5UZV7_9BACT</name>
<reference evidence="1 2" key="1">
    <citation type="submission" date="2019-02" db="EMBL/GenBank/DDBJ databases">
        <title>Deep-cultivation of Planctomycetes and their phenomic and genomic characterization uncovers novel biology.</title>
        <authorList>
            <person name="Wiegand S."/>
            <person name="Jogler M."/>
            <person name="Boedeker C."/>
            <person name="Pinto D."/>
            <person name="Vollmers J."/>
            <person name="Rivas-Marin E."/>
            <person name="Kohn T."/>
            <person name="Peeters S.H."/>
            <person name="Heuer A."/>
            <person name="Rast P."/>
            <person name="Oberbeckmann S."/>
            <person name="Bunk B."/>
            <person name="Jeske O."/>
            <person name="Meyerdierks A."/>
            <person name="Storesund J.E."/>
            <person name="Kallscheuer N."/>
            <person name="Luecker S."/>
            <person name="Lage O.M."/>
            <person name="Pohl T."/>
            <person name="Merkel B.J."/>
            <person name="Hornburger P."/>
            <person name="Mueller R.-W."/>
            <person name="Bruemmer F."/>
            <person name="Labrenz M."/>
            <person name="Spormann A.M."/>
            <person name="Op Den Camp H."/>
            <person name="Overmann J."/>
            <person name="Amann R."/>
            <person name="Jetten M.S.M."/>
            <person name="Mascher T."/>
            <person name="Medema M.H."/>
            <person name="Devos D.P."/>
            <person name="Kaster A.-K."/>
            <person name="Ovreas L."/>
            <person name="Rohde M."/>
            <person name="Galperin M.Y."/>
            <person name="Jogler C."/>
        </authorList>
    </citation>
    <scope>NUCLEOTIDE SEQUENCE [LARGE SCALE GENOMIC DNA]</scope>
    <source>
        <strain evidence="1 2">KOR34</strain>
    </source>
</reference>
<dbReference type="Proteomes" id="UP000316714">
    <property type="component" value="Unassembled WGS sequence"/>
</dbReference>
<proteinExistence type="predicted"/>
<protein>
    <recommendedName>
        <fullName evidence="3">Zinc-ribbon domain-containing protein</fullName>
    </recommendedName>
</protein>
<evidence type="ECO:0000313" key="1">
    <source>
        <dbReference type="EMBL" id="TWT31203.1"/>
    </source>
</evidence>
<comment type="caution">
    <text evidence="1">The sequence shown here is derived from an EMBL/GenBank/DDBJ whole genome shotgun (WGS) entry which is preliminary data.</text>
</comment>
<dbReference type="RefSeq" id="WP_146568389.1">
    <property type="nucleotide sequence ID" value="NZ_SIHJ01000004.1"/>
</dbReference>
<organism evidence="1 2">
    <name type="scientific">Posidoniimonas corsicana</name>
    <dbReference type="NCBI Taxonomy" id="1938618"/>
    <lineage>
        <taxon>Bacteria</taxon>
        <taxon>Pseudomonadati</taxon>
        <taxon>Planctomycetota</taxon>
        <taxon>Planctomycetia</taxon>
        <taxon>Pirellulales</taxon>
        <taxon>Lacipirellulaceae</taxon>
        <taxon>Posidoniimonas</taxon>
    </lineage>
</organism>
<evidence type="ECO:0000313" key="2">
    <source>
        <dbReference type="Proteomes" id="UP000316714"/>
    </source>
</evidence>
<sequence length="219" mass="23581">MQRDFLSSLDSANQPPAARYCSHCGASAENKFCSSCGQPLAASPAAPVGDWRQLICFEEVVRAPEARARIQAGAARSRKRLSGEEFLAMAGSVMSIGVPLDKLAGVVQPLYASWGVKTGKEQRQRVHAPPGETLVRVLCSLAERGQELQQVQQADDACTLVATFPSDLLALEGRLLVTVERAAEGSQVLAATKIEGQAFDWGKSRRGLERLFTDLQRAA</sequence>
<dbReference type="OrthoDB" id="289738at2"/>
<keyword evidence="2" id="KW-1185">Reference proteome</keyword>
<dbReference type="AlphaFoldDB" id="A0A5C5UZV7"/>
<dbReference type="EMBL" id="SIHJ01000004">
    <property type="protein sequence ID" value="TWT31203.1"/>
    <property type="molecule type" value="Genomic_DNA"/>
</dbReference>
<accession>A0A5C5UZV7</accession>